<feature type="region of interest" description="Disordered" evidence="7">
    <location>
        <begin position="153"/>
        <end position="237"/>
    </location>
</feature>
<dbReference type="InterPro" id="IPR017970">
    <property type="entry name" value="Homeobox_CS"/>
</dbReference>
<accession>A0A9D3T3P1</accession>
<dbReference type="GO" id="GO:0000981">
    <property type="term" value="F:DNA-binding transcription factor activity, RNA polymerase II-specific"/>
    <property type="evidence" value="ECO:0007669"/>
    <property type="project" value="InterPro"/>
</dbReference>
<dbReference type="EMBL" id="JAFDVH010000019">
    <property type="protein sequence ID" value="KAG7459966.1"/>
    <property type="molecule type" value="Genomic_DNA"/>
</dbReference>
<dbReference type="Proteomes" id="UP001046870">
    <property type="component" value="Chromosome 19"/>
</dbReference>
<dbReference type="OrthoDB" id="6159439at2759"/>
<keyword evidence="10" id="KW-1185">Reference proteome</keyword>
<feature type="compositionally biased region" description="Pro residues" evidence="7">
    <location>
        <begin position="199"/>
        <end position="209"/>
    </location>
</feature>
<comment type="similarity">
    <text evidence="4">Belongs to the paired homeobox family. Unc-4 subfamily.</text>
</comment>
<organism evidence="9 10">
    <name type="scientific">Megalops atlanticus</name>
    <name type="common">Tarpon</name>
    <name type="synonym">Clupea gigantea</name>
    <dbReference type="NCBI Taxonomy" id="7932"/>
    <lineage>
        <taxon>Eukaryota</taxon>
        <taxon>Metazoa</taxon>
        <taxon>Chordata</taxon>
        <taxon>Craniata</taxon>
        <taxon>Vertebrata</taxon>
        <taxon>Euteleostomi</taxon>
        <taxon>Actinopterygii</taxon>
        <taxon>Neopterygii</taxon>
        <taxon>Teleostei</taxon>
        <taxon>Elopiformes</taxon>
        <taxon>Megalopidae</taxon>
        <taxon>Megalops</taxon>
    </lineage>
</organism>
<dbReference type="PROSITE" id="PS00027">
    <property type="entry name" value="HOMEOBOX_1"/>
    <property type="match status" value="1"/>
</dbReference>
<dbReference type="CDD" id="cd00086">
    <property type="entry name" value="homeodomain"/>
    <property type="match status" value="1"/>
</dbReference>
<dbReference type="GO" id="GO:0005634">
    <property type="term" value="C:nucleus"/>
    <property type="evidence" value="ECO:0007669"/>
    <property type="project" value="UniProtKB-SubCell"/>
</dbReference>
<evidence type="ECO:0000256" key="2">
    <source>
        <dbReference type="ARBA" id="ARBA00023155"/>
    </source>
</evidence>
<dbReference type="GO" id="GO:1990837">
    <property type="term" value="F:sequence-specific double-stranded DNA binding"/>
    <property type="evidence" value="ECO:0007669"/>
    <property type="project" value="TreeGrafter"/>
</dbReference>
<sequence length="237" mass="27084">MFSPGQLVSTLSPTVFHSTPMRFFFFPAFPTGLGSQHLPSLLVPRPLFTYEILRGYLHPEPGKQALLLAMHSARMVNVTESAEEVQPVKQRRARANYSSWQLEELEKAFKSTHYPDIFMREALALRLDLIEARVQVWFQNRRAKLRRQMKLQGADREKFSEKDSEEIVVVSGHSAQDPQSSEHDHRDRKQEKGCCPCPRTQPPAPPVFPATPFQKEVEGGQARRREAELHARSIAAL</sequence>
<evidence type="ECO:0000256" key="7">
    <source>
        <dbReference type="SAM" id="MobiDB-lite"/>
    </source>
</evidence>
<dbReference type="Pfam" id="PF00046">
    <property type="entry name" value="Homeodomain"/>
    <property type="match status" value="1"/>
</dbReference>
<keyword evidence="1 5" id="KW-0238">DNA-binding</keyword>
<evidence type="ECO:0000256" key="3">
    <source>
        <dbReference type="ARBA" id="ARBA00023242"/>
    </source>
</evidence>
<feature type="compositionally biased region" description="Basic and acidic residues" evidence="7">
    <location>
        <begin position="215"/>
        <end position="231"/>
    </location>
</feature>
<dbReference type="Gene3D" id="1.10.10.60">
    <property type="entry name" value="Homeodomain-like"/>
    <property type="match status" value="1"/>
</dbReference>
<name>A0A9D3T3P1_MEGAT</name>
<feature type="DNA-binding region" description="Homeobox" evidence="5">
    <location>
        <begin position="90"/>
        <end position="149"/>
    </location>
</feature>
<evidence type="ECO:0000259" key="8">
    <source>
        <dbReference type="PROSITE" id="PS50071"/>
    </source>
</evidence>
<evidence type="ECO:0000256" key="1">
    <source>
        <dbReference type="ARBA" id="ARBA00023125"/>
    </source>
</evidence>
<reference evidence="9" key="1">
    <citation type="submission" date="2021-01" db="EMBL/GenBank/DDBJ databases">
        <authorList>
            <person name="Zahm M."/>
            <person name="Roques C."/>
            <person name="Cabau C."/>
            <person name="Klopp C."/>
            <person name="Donnadieu C."/>
            <person name="Jouanno E."/>
            <person name="Lampietro C."/>
            <person name="Louis A."/>
            <person name="Herpin A."/>
            <person name="Echchiki A."/>
            <person name="Berthelot C."/>
            <person name="Parey E."/>
            <person name="Roest-Crollius H."/>
            <person name="Braasch I."/>
            <person name="Postlethwait J."/>
            <person name="Bobe J."/>
            <person name="Montfort J."/>
            <person name="Bouchez O."/>
            <person name="Begum T."/>
            <person name="Mejri S."/>
            <person name="Adams A."/>
            <person name="Chen W.-J."/>
            <person name="Guiguen Y."/>
        </authorList>
    </citation>
    <scope>NUCLEOTIDE SEQUENCE</scope>
    <source>
        <strain evidence="9">YG-15Mar2019-1</strain>
        <tissue evidence="9">Brain</tissue>
    </source>
</reference>
<dbReference type="InterPro" id="IPR009057">
    <property type="entry name" value="Homeodomain-like_sf"/>
</dbReference>
<keyword evidence="2 5" id="KW-0371">Homeobox</keyword>
<gene>
    <name evidence="9" type="ORF">MATL_G00216190</name>
</gene>
<evidence type="ECO:0000313" key="9">
    <source>
        <dbReference type="EMBL" id="KAG7459966.1"/>
    </source>
</evidence>
<dbReference type="AlphaFoldDB" id="A0A9D3T3P1"/>
<evidence type="ECO:0000256" key="4">
    <source>
        <dbReference type="ARBA" id="ARBA00038351"/>
    </source>
</evidence>
<feature type="compositionally biased region" description="Basic and acidic residues" evidence="7">
    <location>
        <begin position="180"/>
        <end position="192"/>
    </location>
</feature>
<dbReference type="InterPro" id="IPR001356">
    <property type="entry name" value="HD"/>
</dbReference>
<dbReference type="PANTHER" id="PTHR46799:SF2">
    <property type="entry name" value="HOMEOBOX DOMAIN-CONTAINING PROTEIN"/>
    <property type="match status" value="1"/>
</dbReference>
<evidence type="ECO:0000256" key="5">
    <source>
        <dbReference type="PROSITE-ProRule" id="PRU00108"/>
    </source>
</evidence>
<feature type="domain" description="Homeobox" evidence="8">
    <location>
        <begin position="88"/>
        <end position="148"/>
    </location>
</feature>
<proteinExistence type="inferred from homology"/>
<protein>
    <recommendedName>
        <fullName evidence="8">Homeobox domain-containing protein</fullName>
    </recommendedName>
</protein>
<evidence type="ECO:0000256" key="6">
    <source>
        <dbReference type="RuleBase" id="RU000682"/>
    </source>
</evidence>
<keyword evidence="3 5" id="KW-0539">Nucleus</keyword>
<comment type="caution">
    <text evidence="9">The sequence shown here is derived from an EMBL/GenBank/DDBJ whole genome shotgun (WGS) entry which is preliminary data.</text>
</comment>
<dbReference type="SMART" id="SM00389">
    <property type="entry name" value="HOX"/>
    <property type="match status" value="1"/>
</dbReference>
<comment type="subcellular location">
    <subcellularLocation>
        <location evidence="5 6">Nucleus</location>
    </subcellularLocation>
</comment>
<feature type="compositionally biased region" description="Basic and acidic residues" evidence="7">
    <location>
        <begin position="153"/>
        <end position="162"/>
    </location>
</feature>
<dbReference type="SUPFAM" id="SSF46689">
    <property type="entry name" value="Homeodomain-like"/>
    <property type="match status" value="1"/>
</dbReference>
<dbReference type="PANTHER" id="PTHR46799">
    <property type="entry name" value="HOMEOBOX PROTEIN UNC-4 HOMOLOG"/>
    <property type="match status" value="1"/>
</dbReference>
<dbReference type="PROSITE" id="PS50071">
    <property type="entry name" value="HOMEOBOX_2"/>
    <property type="match status" value="1"/>
</dbReference>
<dbReference type="FunFam" id="1.10.10.60:FF:000304">
    <property type="entry name" value="Visual system homeobox"/>
    <property type="match status" value="1"/>
</dbReference>
<evidence type="ECO:0000313" key="10">
    <source>
        <dbReference type="Proteomes" id="UP001046870"/>
    </source>
</evidence>